<dbReference type="STRING" id="640132.Srot_1982"/>
<dbReference type="KEGG" id="srt:Srot_1982"/>
<feature type="transmembrane region" description="Helical" evidence="1">
    <location>
        <begin position="82"/>
        <end position="105"/>
    </location>
</feature>
<feature type="transmembrane region" description="Helical" evidence="1">
    <location>
        <begin position="205"/>
        <end position="225"/>
    </location>
</feature>
<evidence type="ECO:0000313" key="2">
    <source>
        <dbReference type="EMBL" id="ADG98439.1"/>
    </source>
</evidence>
<dbReference type="Pfam" id="PF12811">
    <property type="entry name" value="BaxI_1"/>
    <property type="match status" value="1"/>
</dbReference>
<evidence type="ECO:0000313" key="3">
    <source>
        <dbReference type="Proteomes" id="UP000002247"/>
    </source>
</evidence>
<organism evidence="2 3">
    <name type="scientific">Segniliparus rotundus (strain ATCC BAA-972 / CDC 1076 / CIP 108378 / DSM 44985 / JCM 13578)</name>
    <dbReference type="NCBI Taxonomy" id="640132"/>
    <lineage>
        <taxon>Bacteria</taxon>
        <taxon>Bacillati</taxon>
        <taxon>Actinomycetota</taxon>
        <taxon>Actinomycetes</taxon>
        <taxon>Mycobacteriales</taxon>
        <taxon>Segniliparaceae</taxon>
        <taxon>Segniliparus</taxon>
    </lineage>
</organism>
<keyword evidence="1" id="KW-0812">Transmembrane</keyword>
<feature type="transmembrane region" description="Helical" evidence="1">
    <location>
        <begin position="175"/>
        <end position="199"/>
    </location>
</feature>
<sequence length="276" mass="28804">MRQSSNPVFRSLSRPGAQAGAYQYGQQSHAVYQQAPLNYQYQAPAASRTLSVDDVVAKTATSLAVLAVTAVASYVLTLQTPALGGPIAMIAGLVGLGLVLFATFGRQQDNPAVVLGYSVVEGLFVGAVTNALTLQFQGVEAGKLIGMALVGTFGVFAGMLGVYKTGAVRVTPRSTRIATGLIFGVVALGLVNFIASFFTPGGLGLYSHGPIAIIFSLLCIGLAAYSFLIDFDQADQLIRAGAPQKAAWGVALGLTVTIVWLYLEILRLLVNLNSSD</sequence>
<dbReference type="HOGENOM" id="CLU_074030_0_0_11"/>
<dbReference type="PANTHER" id="PTHR41282:SF1">
    <property type="entry name" value="CONSERVED TRANSMEMBRANE PROTEIN-RELATED"/>
    <property type="match status" value="1"/>
</dbReference>
<dbReference type="Proteomes" id="UP000002247">
    <property type="component" value="Chromosome"/>
</dbReference>
<gene>
    <name evidence="2" type="ordered locus">Srot_1982</name>
</gene>
<feature type="transmembrane region" description="Helical" evidence="1">
    <location>
        <begin position="246"/>
        <end position="263"/>
    </location>
</feature>
<dbReference type="EMBL" id="CP001958">
    <property type="protein sequence ID" value="ADG98439.1"/>
    <property type="molecule type" value="Genomic_DNA"/>
</dbReference>
<evidence type="ECO:0000256" key="1">
    <source>
        <dbReference type="SAM" id="Phobius"/>
    </source>
</evidence>
<keyword evidence="3" id="KW-1185">Reference proteome</keyword>
<dbReference type="InterPro" id="IPR010539">
    <property type="entry name" value="BaxI_1-like"/>
</dbReference>
<dbReference type="PANTHER" id="PTHR41282">
    <property type="entry name" value="CONSERVED TRANSMEMBRANE PROTEIN-RELATED"/>
    <property type="match status" value="1"/>
</dbReference>
<name>D6Z909_SEGRD</name>
<feature type="transmembrane region" description="Helical" evidence="1">
    <location>
        <begin position="144"/>
        <end position="163"/>
    </location>
</feature>
<dbReference type="OrthoDB" id="116480at2"/>
<protein>
    <submittedName>
        <fullName evidence="2">Uncharacterized protein</fullName>
    </submittedName>
</protein>
<feature type="transmembrane region" description="Helical" evidence="1">
    <location>
        <begin position="55"/>
        <end position="76"/>
    </location>
</feature>
<accession>D6Z909</accession>
<reference evidence="2 3" key="1">
    <citation type="journal article" date="2010" name="Stand. Genomic Sci.">
        <title>Complete genome sequence of Segniliparus rotundus type strain (CDC 1076).</title>
        <authorList>
            <person name="Sikorski J."/>
            <person name="Lapidus A."/>
            <person name="Copeland A."/>
            <person name="Misra M."/>
            <person name="Glavina Del Rio T."/>
            <person name="Nolan M."/>
            <person name="Lucas S."/>
            <person name="Chen F."/>
            <person name="Tice H."/>
            <person name="Cheng J.F."/>
            <person name="Jando M."/>
            <person name="Schneider S."/>
            <person name="Bruce D."/>
            <person name="Goodwin L."/>
            <person name="Pitluck S."/>
            <person name="Liolios K."/>
            <person name="Mikhailova N."/>
            <person name="Pati A."/>
            <person name="Ivanova N."/>
            <person name="Mavromatis K."/>
            <person name="Chen A."/>
            <person name="Palaniappan K."/>
            <person name="Chertkov O."/>
            <person name="Land M."/>
            <person name="Hauser L."/>
            <person name="Chang Y.J."/>
            <person name="Jeffries C.D."/>
            <person name="Brettin T."/>
            <person name="Detter J.C."/>
            <person name="Han C."/>
            <person name="Rohde M."/>
            <person name="Goker M."/>
            <person name="Bristow J."/>
            <person name="Eisen J.A."/>
            <person name="Markowitz V."/>
            <person name="Hugenholtz P."/>
            <person name="Kyrpides N.C."/>
            <person name="Klenk H.P."/>
        </authorList>
    </citation>
    <scope>NUCLEOTIDE SEQUENCE [LARGE SCALE GENOMIC DNA]</scope>
    <source>
        <strain evidence="3">ATCC BAA-972 / CDC 1076 / CIP 108378 / DSM 44985 / JCM 13578</strain>
    </source>
</reference>
<proteinExistence type="predicted"/>
<keyword evidence="1" id="KW-0472">Membrane</keyword>
<dbReference type="PIRSF" id="PIRSF009160">
    <property type="entry name" value="UCP009160"/>
    <property type="match status" value="1"/>
</dbReference>
<dbReference type="RefSeq" id="WP_013138891.1">
    <property type="nucleotide sequence ID" value="NC_014168.1"/>
</dbReference>
<dbReference type="eggNOG" id="COG4760">
    <property type="taxonomic scope" value="Bacteria"/>
</dbReference>
<dbReference type="AlphaFoldDB" id="D6Z909"/>
<keyword evidence="1" id="KW-1133">Transmembrane helix</keyword>
<feature type="transmembrane region" description="Helical" evidence="1">
    <location>
        <begin position="112"/>
        <end position="132"/>
    </location>
</feature>